<name>A0ABN2PRQ4_9ACTN</name>
<dbReference type="InterPro" id="IPR016064">
    <property type="entry name" value="NAD/diacylglycerol_kinase_sf"/>
</dbReference>
<comment type="subcellular location">
    <subcellularLocation>
        <location evidence="1">Cell membrane</location>
        <topology evidence="1">Multi-pass membrane protein</topology>
    </subcellularLocation>
</comment>
<keyword evidence="2" id="KW-1003">Cell membrane</keyword>
<dbReference type="SUPFAM" id="SSF111331">
    <property type="entry name" value="NAD kinase/diacylglycerol kinase-like"/>
    <property type="match status" value="1"/>
</dbReference>
<evidence type="ECO:0000256" key="6">
    <source>
        <dbReference type="ARBA" id="ARBA00023136"/>
    </source>
</evidence>
<evidence type="ECO:0000313" key="8">
    <source>
        <dbReference type="EMBL" id="GAA1928446.1"/>
    </source>
</evidence>
<evidence type="ECO:0000313" key="9">
    <source>
        <dbReference type="Proteomes" id="UP001501303"/>
    </source>
</evidence>
<organism evidence="8 9">
    <name type="scientific">Streptomyces sodiiphilus</name>
    <dbReference type="NCBI Taxonomy" id="226217"/>
    <lineage>
        <taxon>Bacteria</taxon>
        <taxon>Bacillati</taxon>
        <taxon>Actinomycetota</taxon>
        <taxon>Actinomycetes</taxon>
        <taxon>Kitasatosporales</taxon>
        <taxon>Streptomycetaceae</taxon>
        <taxon>Streptomyces</taxon>
    </lineage>
</organism>
<protein>
    <submittedName>
        <fullName evidence="8">Bifunctional phosphatase PAP2/diacylglycerol kinase family protein</fullName>
    </submittedName>
</protein>
<dbReference type="InterPro" id="IPR036938">
    <property type="entry name" value="PAP2/HPO_sf"/>
</dbReference>
<evidence type="ECO:0000256" key="2">
    <source>
        <dbReference type="ARBA" id="ARBA00022475"/>
    </source>
</evidence>
<dbReference type="SUPFAM" id="SSF48317">
    <property type="entry name" value="Acid phosphatase/Vanadium-dependent haloperoxidase"/>
    <property type="match status" value="1"/>
</dbReference>
<dbReference type="Gene3D" id="2.60.200.40">
    <property type="match status" value="1"/>
</dbReference>
<feature type="domain" description="DAGKc" evidence="7">
    <location>
        <begin position="192"/>
        <end position="323"/>
    </location>
</feature>
<dbReference type="CDD" id="cd01610">
    <property type="entry name" value="PAP2_like"/>
    <property type="match status" value="1"/>
</dbReference>
<dbReference type="SMART" id="SM00046">
    <property type="entry name" value="DAGKc"/>
    <property type="match status" value="1"/>
</dbReference>
<evidence type="ECO:0000259" key="7">
    <source>
        <dbReference type="PROSITE" id="PS50146"/>
    </source>
</evidence>
<dbReference type="PANTHER" id="PTHR14969">
    <property type="entry name" value="SPHINGOSINE-1-PHOSPHATE PHOSPHOHYDROLASE"/>
    <property type="match status" value="1"/>
</dbReference>
<dbReference type="Proteomes" id="UP001501303">
    <property type="component" value="Unassembled WGS sequence"/>
</dbReference>
<dbReference type="PANTHER" id="PTHR14969:SF62">
    <property type="entry name" value="DECAPRENYLPHOSPHORYL-5-PHOSPHORIBOSE PHOSPHATASE RV3807C-RELATED"/>
    <property type="match status" value="1"/>
</dbReference>
<accession>A0ABN2PRQ4</accession>
<keyword evidence="6" id="KW-0472">Membrane</keyword>
<keyword evidence="3" id="KW-0812">Transmembrane</keyword>
<evidence type="ECO:0000256" key="1">
    <source>
        <dbReference type="ARBA" id="ARBA00004651"/>
    </source>
</evidence>
<dbReference type="InterPro" id="IPR001206">
    <property type="entry name" value="Diacylglycerol_kinase_cat_dom"/>
</dbReference>
<dbReference type="RefSeq" id="WP_344264554.1">
    <property type="nucleotide sequence ID" value="NZ_BAAAMJ010000052.1"/>
</dbReference>
<proteinExistence type="predicted"/>
<dbReference type="GO" id="GO:0016301">
    <property type="term" value="F:kinase activity"/>
    <property type="evidence" value="ECO:0007669"/>
    <property type="project" value="UniProtKB-KW"/>
</dbReference>
<reference evidence="8 9" key="1">
    <citation type="journal article" date="2019" name="Int. J. Syst. Evol. Microbiol.">
        <title>The Global Catalogue of Microorganisms (GCM) 10K type strain sequencing project: providing services to taxonomists for standard genome sequencing and annotation.</title>
        <authorList>
            <consortium name="The Broad Institute Genomics Platform"/>
            <consortium name="The Broad Institute Genome Sequencing Center for Infectious Disease"/>
            <person name="Wu L."/>
            <person name="Ma J."/>
        </authorList>
    </citation>
    <scope>NUCLEOTIDE SEQUENCE [LARGE SCALE GENOMIC DNA]</scope>
    <source>
        <strain evidence="8 9">JCM 13581</strain>
    </source>
</reference>
<sequence length="517" mass="54171">MGRTHHLDRRLFERVATSRLRGVEAALPRLSRAADQGRLWLGTAAALSAVGGPTARRAARRGLGALAVASLTTNTIMKYATRRKRPLLDIVPAVRQLTRQPATSSFPSGHAASAAAFATGVALESTRYGALVIPVAAAVAASRVYVGVHYPGDVLAGCALGITAAVLTCRWWPPRPERDLSVHHRAAAPALPEGAGLVVVINSGSGSGTTAQLLTAGERLRMLLPSAEIMECGPGEDLAATLDRAALRAAAAGGALGICGGDGSVNAAAQRAAAHGLALAVFPCGTLNHFALDLGVQSFEDATRAVTAGEAIASDLARARPAGGASGETVHFVNTFSIGLYPELVRMREALEGRLGKWPSAAVSLARLLSTARPVELEINGRPHRLWLLFAGNGLYSPEGFAPAHRTHLDDGLLDIRTIDGDKPLARTRVVLSALTGTLGRSRVYTATRLPRLRLSGLRGIRTLAYDGESAPVPDSLVLDKRQGVLAVYRPVRAEDEVLQRARAVAAVTSSYPQRPA</sequence>
<dbReference type="Gene3D" id="3.40.50.10330">
    <property type="entry name" value="Probable inorganic polyphosphate/atp-NAD kinase, domain 1"/>
    <property type="match status" value="1"/>
</dbReference>
<dbReference type="InterPro" id="IPR000326">
    <property type="entry name" value="PAP2/HPO"/>
</dbReference>
<dbReference type="Pfam" id="PF01569">
    <property type="entry name" value="PAP2"/>
    <property type="match status" value="1"/>
</dbReference>
<keyword evidence="5" id="KW-1133">Transmembrane helix</keyword>
<dbReference type="PROSITE" id="PS50146">
    <property type="entry name" value="DAGK"/>
    <property type="match status" value="1"/>
</dbReference>
<keyword evidence="8" id="KW-0808">Transferase</keyword>
<evidence type="ECO:0000256" key="5">
    <source>
        <dbReference type="ARBA" id="ARBA00022989"/>
    </source>
</evidence>
<evidence type="ECO:0000256" key="3">
    <source>
        <dbReference type="ARBA" id="ARBA00022692"/>
    </source>
</evidence>
<keyword evidence="4" id="KW-0378">Hydrolase</keyword>
<evidence type="ECO:0000256" key="4">
    <source>
        <dbReference type="ARBA" id="ARBA00022801"/>
    </source>
</evidence>
<keyword evidence="9" id="KW-1185">Reference proteome</keyword>
<dbReference type="Gene3D" id="1.20.144.10">
    <property type="entry name" value="Phosphatidic acid phosphatase type 2/haloperoxidase"/>
    <property type="match status" value="1"/>
</dbReference>
<dbReference type="Pfam" id="PF00781">
    <property type="entry name" value="DAGK_cat"/>
    <property type="match status" value="1"/>
</dbReference>
<keyword evidence="8" id="KW-0418">Kinase</keyword>
<dbReference type="InterPro" id="IPR017438">
    <property type="entry name" value="ATP-NAD_kinase_N"/>
</dbReference>
<dbReference type="SMART" id="SM00014">
    <property type="entry name" value="acidPPc"/>
    <property type="match status" value="1"/>
</dbReference>
<gene>
    <name evidence="8" type="ORF">GCM10009716_40320</name>
</gene>
<dbReference type="EMBL" id="BAAAMJ010000052">
    <property type="protein sequence ID" value="GAA1928446.1"/>
    <property type="molecule type" value="Genomic_DNA"/>
</dbReference>
<comment type="caution">
    <text evidence="8">The sequence shown here is derived from an EMBL/GenBank/DDBJ whole genome shotgun (WGS) entry which is preliminary data.</text>
</comment>